<reference evidence="4" key="1">
    <citation type="submission" date="2021-02" db="EMBL/GenBank/DDBJ databases">
        <authorList>
            <person name="Dougan E. K."/>
            <person name="Rhodes N."/>
            <person name="Thang M."/>
            <person name="Chan C."/>
        </authorList>
    </citation>
    <scope>NUCLEOTIDE SEQUENCE</scope>
</reference>
<accession>A0A812QH44</accession>
<evidence type="ECO:0000256" key="1">
    <source>
        <dbReference type="ARBA" id="ARBA00008511"/>
    </source>
</evidence>
<organism evidence="4 5">
    <name type="scientific">Symbiodinium necroappetens</name>
    <dbReference type="NCBI Taxonomy" id="1628268"/>
    <lineage>
        <taxon>Eukaryota</taxon>
        <taxon>Sar</taxon>
        <taxon>Alveolata</taxon>
        <taxon>Dinophyceae</taxon>
        <taxon>Suessiales</taxon>
        <taxon>Symbiodiniaceae</taxon>
        <taxon>Symbiodinium</taxon>
    </lineage>
</organism>
<comment type="caution">
    <text evidence="4">The sequence shown here is derived from an EMBL/GenBank/DDBJ whole genome shotgun (WGS) entry which is preliminary data.</text>
</comment>
<dbReference type="AlphaFoldDB" id="A0A812QH44"/>
<dbReference type="EMBL" id="CAJNJA010016876">
    <property type="protein sequence ID" value="CAE7390240.1"/>
    <property type="molecule type" value="Genomic_DNA"/>
</dbReference>
<evidence type="ECO:0000313" key="5">
    <source>
        <dbReference type="Proteomes" id="UP000601435"/>
    </source>
</evidence>
<proteinExistence type="inferred from homology"/>
<sequence length="194" mass="20637">MQKEQSQLARGCREQGYSSKEVTVAAVEVRKEEKPGFEELLRKQAARRTQEKVGSREGQNAKNAVVPGAKAAPPLSRSHQKPVKEELSSTGTQGPQGEGEGTAASCSVTSEKDSAGLEIIKVVVHLPGLSSAAEASLEVSSTELKVASLRPDVPHRICAVLPTEVETSSSTAKWSRRSQQLTVQLRALRGTAGP</sequence>
<name>A0A812QH44_9DINO</name>
<protein>
    <submittedName>
        <fullName evidence="4">SULTR2 protein</fullName>
    </submittedName>
</protein>
<evidence type="ECO:0000256" key="2">
    <source>
        <dbReference type="SAM" id="MobiDB-lite"/>
    </source>
</evidence>
<evidence type="ECO:0000313" key="4">
    <source>
        <dbReference type="EMBL" id="CAE7390240.1"/>
    </source>
</evidence>
<comment type="similarity">
    <text evidence="1">Belongs to the PIH1 family.</text>
</comment>
<dbReference type="InterPro" id="IPR041442">
    <property type="entry name" value="PIH1D1/2/3_CS-like"/>
</dbReference>
<dbReference type="OrthoDB" id="446648at2759"/>
<dbReference type="Proteomes" id="UP000601435">
    <property type="component" value="Unassembled WGS sequence"/>
</dbReference>
<gene>
    <name evidence="4" type="primary">SULTR2</name>
    <name evidence="4" type="ORF">SNEC2469_LOCUS10600</name>
</gene>
<dbReference type="Pfam" id="PF18201">
    <property type="entry name" value="PIH1_CS"/>
    <property type="match status" value="1"/>
</dbReference>
<evidence type="ECO:0000259" key="3">
    <source>
        <dbReference type="Pfam" id="PF18201"/>
    </source>
</evidence>
<keyword evidence="5" id="KW-1185">Reference proteome</keyword>
<feature type="region of interest" description="Disordered" evidence="2">
    <location>
        <begin position="1"/>
        <end position="109"/>
    </location>
</feature>
<feature type="domain" description="PIH1D1/2/3 CS-like" evidence="3">
    <location>
        <begin position="110"/>
        <end position="186"/>
    </location>
</feature>
<feature type="compositionally biased region" description="Basic and acidic residues" evidence="2">
    <location>
        <begin position="28"/>
        <end position="55"/>
    </location>
</feature>